<protein>
    <submittedName>
        <fullName evidence="4">RHS repeat-associated protein</fullName>
    </submittedName>
</protein>
<comment type="caution">
    <text evidence="4">The sequence shown here is derived from an EMBL/GenBank/DDBJ whole genome shotgun (WGS) entry which is preliminary data.</text>
</comment>
<dbReference type="Gene3D" id="2.180.10.10">
    <property type="entry name" value="RHS repeat-associated core"/>
    <property type="match status" value="5"/>
</dbReference>
<feature type="domain" description="IPT/TIG" evidence="3">
    <location>
        <begin position="1031"/>
        <end position="1113"/>
    </location>
</feature>
<dbReference type="SUPFAM" id="SSF81296">
    <property type="entry name" value="E set domains"/>
    <property type="match status" value="2"/>
</dbReference>
<dbReference type="InterPro" id="IPR002909">
    <property type="entry name" value="IPT_dom"/>
</dbReference>
<dbReference type="Pfam" id="PF25023">
    <property type="entry name" value="TEN_YD-shell"/>
    <property type="match status" value="2"/>
</dbReference>
<dbReference type="CDD" id="cd00102">
    <property type="entry name" value="IPT"/>
    <property type="match status" value="1"/>
</dbReference>
<dbReference type="InterPro" id="IPR006530">
    <property type="entry name" value="YD"/>
</dbReference>
<keyword evidence="1" id="KW-0677">Repeat</keyword>
<dbReference type="Pfam" id="PF20148">
    <property type="entry name" value="DUF6531"/>
    <property type="match status" value="1"/>
</dbReference>
<dbReference type="InterPro" id="IPR031325">
    <property type="entry name" value="RHS_repeat"/>
</dbReference>
<dbReference type="InterPro" id="IPR014756">
    <property type="entry name" value="Ig_E-set"/>
</dbReference>
<evidence type="ECO:0000313" key="5">
    <source>
        <dbReference type="Proteomes" id="UP000295444"/>
    </source>
</evidence>
<organism evidence="4 5">
    <name type="scientific">Labedaea rhizosphaerae</name>
    <dbReference type="NCBI Taxonomy" id="598644"/>
    <lineage>
        <taxon>Bacteria</taxon>
        <taxon>Bacillati</taxon>
        <taxon>Actinomycetota</taxon>
        <taxon>Actinomycetes</taxon>
        <taxon>Pseudonocardiales</taxon>
        <taxon>Pseudonocardiaceae</taxon>
        <taxon>Labedaea</taxon>
    </lineage>
</organism>
<name>A0A4R6SG68_LABRH</name>
<dbReference type="Pfam" id="PF05593">
    <property type="entry name" value="RHS_repeat"/>
    <property type="match status" value="5"/>
</dbReference>
<sequence>MPFTECPAIGLDTSCGVLIQVADGQTNIYNDASQGPYDGADDTLTGVVNNSSRPVSSLQLSSNTDLFGFDGDGLCTVSPQPDGCPLGVTGYEGPNTSFSNVSADATGGVVNFTTPLQPGETAYFSLEEALTATAVFSGGPSVTEQGGAPNPSEHASVCYAKAPINCATGVFVHQFNDITVPGRGTALTFARSYSSADAAIDGPLGFGWSDGYAMSLATDATGNVVVRQEDGSTVSFTANGSGGFVAPPRVLATLTADGSGGYDFTRRSTQVRYSFSSTGQLMEETDLNNNVTHLTYSNGHLDTVTDPAGRTLHFAYTGSRIASITDPMGRTESFSYDTAGNLVSAADRASRIWHFTYDASHQLLTMTDGRAGTVTNTYDASGRVIAQADAAGLKTTWAYTGDPTSPSGGSTTMTDEHGNQTVSTYANLELTSVVHAAGTAAAATTSFTYDIATLGRTTVTDPAGHVTINQYDRAGNLTATTTPAGETSSYGYNSLAEVTSKTTPAGETTSLAYDSAGNLTTVTDPLGHSTTYSHGDSGHPDDVTSITDPDGRTKTMAYDAAGDVVSVSVSPTAGHTDTTLAVYNADSERTCQTAPAATAAGTRCPDTGGSHTANTTMWNYNPDGDLTDLTDPLGHVGTNDYDANGNLVRAVDPLGNITTTSYDADNRTTATTKGVGTAAPSTTTFAYDLAPGSGACTASITGASYCGTATDPNGHLTVDYFSVRDQLLAEVRPGNQTTSHAYDLAGNESTRTDPAGRTTSYTYDADNRLTNLSYDGTTPAVSYSYDTDSRRIAMADGTGTTTYAYDPTSRPTSITDGHGNLLSYSYDGAGNNVTLTYPNGHTVLRGFDGAGRLNSTTDFTGHTSTFSYDPDGNLTTTTYPNGDTVSAQFDAADELTATQAASTASTSTPLASLTYTRDSAGQVTRETASAALTGTNTYGYTAKLELANANGSAYTYDLSGNPTKLGTAVTQTFDSSNQLTATTSATTTTHYAYDANGNRTSAAPDAGTAYTYSYDQANRLTTVTSSTVTAPPVLIAITPQSGPTTGGTTVTLTGTGFRGATAVSFGQTAVAFSVASDTTITAVSPSGTGTVDVTVTTPVGSTALTPADRFTYTTSPGAKPTVTLVVPNRGRTTGGDLVAIAGTHLDHATAVHFGPTAARFFQSPWLPNLILAASPPGHGTVDITVTTAAGTSPKTSRDRFTYLSYRSNLPLSDQWKVPANYRTTATPLPKPATAPRVATAPSATVATYTYNGDGLRSTKQTGPTSQTFVWDPAGQQPQLLLDGSTAFIYGPDGHVIEQIDSTGAASYYFHDQLGSTRALLGSDGKISATFAYDAFGRTTSQMGTNQTPLQFAGGYRDGETGFIYLINRYYDPATGQFLTVDPALDVSLSAYDYTEDNPVNETDPTGLFLHIALGAAVGAFAGTIVGAGGYLVDVGFGGESFSWRGLGGATAGGFVGGAAAGSCEAASLGTATPLCLAISGAGGELVNQTITGRFDPWGLATATVFSSLVPNPFKLIGRRPTSLTNIWKTGVNTWRMFGNDFFDSIGDSVTQRLLRRGSTC</sequence>
<proteinExistence type="predicted"/>
<dbReference type="InterPro" id="IPR056823">
    <property type="entry name" value="TEN-like_YD-shell"/>
</dbReference>
<dbReference type="InterPro" id="IPR045351">
    <property type="entry name" value="DUF6531"/>
</dbReference>
<dbReference type="Proteomes" id="UP000295444">
    <property type="component" value="Unassembled WGS sequence"/>
</dbReference>
<evidence type="ECO:0000256" key="2">
    <source>
        <dbReference type="SAM" id="MobiDB-lite"/>
    </source>
</evidence>
<dbReference type="SMART" id="SM00429">
    <property type="entry name" value="IPT"/>
    <property type="match status" value="2"/>
</dbReference>
<dbReference type="EMBL" id="SNXZ01000002">
    <property type="protein sequence ID" value="TDQ00653.1"/>
    <property type="molecule type" value="Genomic_DNA"/>
</dbReference>
<gene>
    <name evidence="4" type="ORF">EV186_102514</name>
</gene>
<dbReference type="InterPro" id="IPR022385">
    <property type="entry name" value="Rhs_assc_core"/>
</dbReference>
<feature type="domain" description="IPT/TIG" evidence="3">
    <location>
        <begin position="1119"/>
        <end position="1203"/>
    </location>
</feature>
<evidence type="ECO:0000259" key="3">
    <source>
        <dbReference type="SMART" id="SM00429"/>
    </source>
</evidence>
<dbReference type="PANTHER" id="PTHR32305:SF15">
    <property type="entry name" value="PROTEIN RHSA-RELATED"/>
    <property type="match status" value="1"/>
</dbReference>
<dbReference type="NCBIfam" id="TIGR03696">
    <property type="entry name" value="Rhs_assc_core"/>
    <property type="match status" value="1"/>
</dbReference>
<evidence type="ECO:0000313" key="4">
    <source>
        <dbReference type="EMBL" id="TDQ00653.1"/>
    </source>
</evidence>
<reference evidence="4 5" key="1">
    <citation type="submission" date="2019-03" db="EMBL/GenBank/DDBJ databases">
        <title>Genomic Encyclopedia of Type Strains, Phase IV (KMG-IV): sequencing the most valuable type-strain genomes for metagenomic binning, comparative biology and taxonomic classification.</title>
        <authorList>
            <person name="Goeker M."/>
        </authorList>
    </citation>
    <scope>NUCLEOTIDE SEQUENCE [LARGE SCALE GENOMIC DNA]</scope>
    <source>
        <strain evidence="4 5">DSM 45361</strain>
    </source>
</reference>
<dbReference type="Pfam" id="PF01833">
    <property type="entry name" value="TIG"/>
    <property type="match status" value="2"/>
</dbReference>
<dbReference type="NCBIfam" id="TIGR01643">
    <property type="entry name" value="YD_repeat_2x"/>
    <property type="match status" value="10"/>
</dbReference>
<accession>A0A4R6SG68</accession>
<dbReference type="InterPro" id="IPR050708">
    <property type="entry name" value="T6SS_VgrG/RHS"/>
</dbReference>
<evidence type="ECO:0000256" key="1">
    <source>
        <dbReference type="ARBA" id="ARBA00022737"/>
    </source>
</evidence>
<dbReference type="PANTHER" id="PTHR32305">
    <property type="match status" value="1"/>
</dbReference>
<feature type="region of interest" description="Disordered" evidence="2">
    <location>
        <begin position="738"/>
        <end position="758"/>
    </location>
</feature>
<keyword evidence="5" id="KW-1185">Reference proteome</keyword>